<evidence type="ECO:0000256" key="8">
    <source>
        <dbReference type="ARBA" id="ARBA00023212"/>
    </source>
</evidence>
<dbReference type="InterPro" id="IPR027417">
    <property type="entry name" value="P-loop_NTPase"/>
</dbReference>
<evidence type="ECO:0000256" key="4">
    <source>
        <dbReference type="ARBA" id="ARBA00022741"/>
    </source>
</evidence>
<feature type="domain" description="Kinesin motor" evidence="13">
    <location>
        <begin position="6"/>
        <end position="377"/>
    </location>
</feature>
<keyword evidence="7 10" id="KW-0505">Motor protein</keyword>
<dbReference type="GO" id="GO:0005813">
    <property type="term" value="C:centrosome"/>
    <property type="evidence" value="ECO:0007669"/>
    <property type="project" value="UniProtKB-ARBA"/>
</dbReference>
<dbReference type="CDD" id="cd00106">
    <property type="entry name" value="KISc"/>
    <property type="match status" value="1"/>
</dbReference>
<dbReference type="SMART" id="SM00129">
    <property type="entry name" value="KISc"/>
    <property type="match status" value="1"/>
</dbReference>
<protein>
    <recommendedName>
        <fullName evidence="11">Kinesin-like protein</fullName>
    </recommendedName>
</protein>
<sequence>MAEEANVKVFCRVRPPNEREGGSAGWMARHAGSQPVASSYVKKCVIVPASDPLQQTVFLHSKHAVPNSAPKTFTFDRAFGEDATQNDVFEVVGVPITQACLQGYNGTIFAYGQTGSGKTFTMQGPDHVIDMEANRLTDREFNLRGLVPRVFDYLFEDVVAKDSNTNVQHTFACSFLEIYNERVYDLLDGGSTKDAAGLQLRENGRKGVFVENLIESVVTNAKQAAELMTIGAQNRRVGQTAMNRESSRSHSVFILQIQSKETTPDGITKMRSSRFNLVDLAGSERQRNTEAAGDRLKEAGSINKSLSALGNVIMGLVEQSAGKNRHVHYRDSKLTFLLKDSLGGNSKTFMIATVSPAEDSSYETLSTLKFAQRAKLIRNNAVINEDSTGSVLVLQEEIQRLRRQLHQAHLESMQISQEPRLPLPPLTEISVSDTLAQCDPATDGRFRELEAAFATTIEKNSQLKRSYEHLQLREEHLKSLCSEMKRNITHLKMVLRLRSGSPVSSEDIDQESMEYEPSVDAIEWRLKCEEAEENLAQLQDEIQQRRMSENFASFDRTARIEGEIENLNFMLLSLTKQLAYVVRDKHDLQDRLQQLSKATERDYTAEGSHSDSQLEISRLDSPLQLTLNNQAREYDAKLNTLLAALAAAEDKAKDASFELLHMKQKEAAWNIHDKERNLKLQDAANMLREVEEAKRFADDVLKQEKQHHCERLLLAEREKEQVTLELEAKFANLLTSNQQLASDYETLKEESKRLAEARGHFEKVSGELAGQLESKIAEINDLQTSYNDEVTAKEKLEASFDVYKSRTVEHIGELEKTISEKSSSLDALQSELA</sequence>
<dbReference type="PRINTS" id="PR00380">
    <property type="entry name" value="KINESINHEAVY"/>
</dbReference>
<reference evidence="14" key="3">
    <citation type="submission" date="2015-02" db="UniProtKB">
        <authorList>
            <consortium name="EnsemblProtists"/>
        </authorList>
    </citation>
    <scope>IDENTIFICATION</scope>
    <source>
        <strain evidence="14">DAOM BR144</strain>
    </source>
</reference>
<feature type="binding site" evidence="10">
    <location>
        <begin position="112"/>
        <end position="119"/>
    </location>
    <ligand>
        <name>ATP</name>
        <dbReference type="ChEBI" id="CHEBI:30616"/>
    </ligand>
</feature>
<dbReference type="InterPro" id="IPR044986">
    <property type="entry name" value="KIF15/KIN-12"/>
</dbReference>
<keyword evidence="5 10" id="KW-0067">ATP-binding</keyword>
<evidence type="ECO:0000256" key="3">
    <source>
        <dbReference type="ARBA" id="ARBA00022701"/>
    </source>
</evidence>
<dbReference type="GO" id="GO:0005524">
    <property type="term" value="F:ATP binding"/>
    <property type="evidence" value="ECO:0007669"/>
    <property type="project" value="UniProtKB-UniRule"/>
</dbReference>
<reference evidence="15" key="1">
    <citation type="journal article" date="2010" name="Genome Biol.">
        <title>Genome sequence of the necrotrophic plant pathogen Pythium ultimum reveals original pathogenicity mechanisms and effector repertoire.</title>
        <authorList>
            <person name="Levesque C.A."/>
            <person name="Brouwer H."/>
            <person name="Cano L."/>
            <person name="Hamilton J.P."/>
            <person name="Holt C."/>
            <person name="Huitema E."/>
            <person name="Raffaele S."/>
            <person name="Robideau G.P."/>
            <person name="Thines M."/>
            <person name="Win J."/>
            <person name="Zerillo M.M."/>
            <person name="Beakes G.W."/>
            <person name="Boore J.L."/>
            <person name="Busam D."/>
            <person name="Dumas B."/>
            <person name="Ferriera S."/>
            <person name="Fuerstenberg S.I."/>
            <person name="Gachon C.M."/>
            <person name="Gaulin E."/>
            <person name="Govers F."/>
            <person name="Grenville-Briggs L."/>
            <person name="Horner N."/>
            <person name="Hostetler J."/>
            <person name="Jiang R.H."/>
            <person name="Johnson J."/>
            <person name="Krajaejun T."/>
            <person name="Lin H."/>
            <person name="Meijer H.J."/>
            <person name="Moore B."/>
            <person name="Morris P."/>
            <person name="Phuntmart V."/>
            <person name="Puiu D."/>
            <person name="Shetty J."/>
            <person name="Stajich J.E."/>
            <person name="Tripathy S."/>
            <person name="Wawra S."/>
            <person name="van West P."/>
            <person name="Whitty B.R."/>
            <person name="Coutinho P.M."/>
            <person name="Henrissat B."/>
            <person name="Martin F."/>
            <person name="Thomas P.D."/>
            <person name="Tyler B.M."/>
            <person name="De Vries R.P."/>
            <person name="Kamoun S."/>
            <person name="Yandell M."/>
            <person name="Tisserat N."/>
            <person name="Buell C.R."/>
        </authorList>
    </citation>
    <scope>NUCLEOTIDE SEQUENCE</scope>
    <source>
        <strain evidence="15">DAOM:BR144</strain>
    </source>
</reference>
<evidence type="ECO:0000256" key="6">
    <source>
        <dbReference type="ARBA" id="ARBA00023054"/>
    </source>
</evidence>
<proteinExistence type="inferred from homology"/>
<name>K3WTM0_GLOUD</name>
<dbReference type="EMBL" id="GL376613">
    <property type="status" value="NOT_ANNOTATED_CDS"/>
    <property type="molecule type" value="Genomic_DNA"/>
</dbReference>
<dbReference type="PANTHER" id="PTHR37739">
    <property type="entry name" value="KINESIN-LIKE PROTEIN KIN-12D"/>
    <property type="match status" value="1"/>
</dbReference>
<keyword evidence="4 10" id="KW-0547">Nucleotide-binding</keyword>
<accession>K3WTM0</accession>
<evidence type="ECO:0000256" key="7">
    <source>
        <dbReference type="ARBA" id="ARBA00023175"/>
    </source>
</evidence>
<keyword evidence="2" id="KW-0963">Cytoplasm</keyword>
<dbReference type="GO" id="GO:0008017">
    <property type="term" value="F:microtubule binding"/>
    <property type="evidence" value="ECO:0007669"/>
    <property type="project" value="InterPro"/>
</dbReference>
<keyword evidence="3 11" id="KW-0493">Microtubule</keyword>
<dbReference type="Pfam" id="PF00225">
    <property type="entry name" value="Kinesin"/>
    <property type="match status" value="1"/>
</dbReference>
<dbReference type="GO" id="GO:0003777">
    <property type="term" value="F:microtubule motor activity"/>
    <property type="evidence" value="ECO:0007669"/>
    <property type="project" value="InterPro"/>
</dbReference>
<dbReference type="GO" id="GO:0007018">
    <property type="term" value="P:microtubule-based movement"/>
    <property type="evidence" value="ECO:0007669"/>
    <property type="project" value="InterPro"/>
</dbReference>
<dbReference type="GO" id="GO:0005874">
    <property type="term" value="C:microtubule"/>
    <property type="evidence" value="ECO:0007669"/>
    <property type="project" value="UniProtKB-KW"/>
</dbReference>
<evidence type="ECO:0000256" key="5">
    <source>
        <dbReference type="ARBA" id="ARBA00022840"/>
    </source>
</evidence>
<evidence type="ECO:0000313" key="14">
    <source>
        <dbReference type="EnsemblProtists" id="PYU1_T008316"/>
    </source>
</evidence>
<feature type="coiled-coil region" evidence="12">
    <location>
        <begin position="730"/>
        <end position="757"/>
    </location>
</feature>
<dbReference type="GO" id="GO:0005819">
    <property type="term" value="C:spindle"/>
    <property type="evidence" value="ECO:0007669"/>
    <property type="project" value="UniProtKB-SubCell"/>
</dbReference>
<feature type="coiled-coil region" evidence="12">
    <location>
        <begin position="521"/>
        <end position="548"/>
    </location>
</feature>
<evidence type="ECO:0000256" key="10">
    <source>
        <dbReference type="PROSITE-ProRule" id="PRU00283"/>
    </source>
</evidence>
<keyword evidence="8" id="KW-0206">Cytoskeleton</keyword>
<dbReference type="EnsemblProtists" id="PYU1_T008316">
    <property type="protein sequence ID" value="PYU1_T008316"/>
    <property type="gene ID" value="PYU1_G008300"/>
</dbReference>
<dbReference type="Gene3D" id="3.40.850.10">
    <property type="entry name" value="Kinesin motor domain"/>
    <property type="match status" value="1"/>
</dbReference>
<organism evidence="14 15">
    <name type="scientific">Globisporangium ultimum (strain ATCC 200006 / CBS 805.95 / DAOM BR144)</name>
    <name type="common">Pythium ultimum</name>
    <dbReference type="NCBI Taxonomy" id="431595"/>
    <lineage>
        <taxon>Eukaryota</taxon>
        <taxon>Sar</taxon>
        <taxon>Stramenopiles</taxon>
        <taxon>Oomycota</taxon>
        <taxon>Peronosporomycetes</taxon>
        <taxon>Pythiales</taxon>
        <taxon>Pythiaceae</taxon>
        <taxon>Globisporangium</taxon>
    </lineage>
</organism>
<feature type="coiled-coil region" evidence="12">
    <location>
        <begin position="391"/>
        <end position="418"/>
    </location>
</feature>
<evidence type="ECO:0000259" key="13">
    <source>
        <dbReference type="PROSITE" id="PS50067"/>
    </source>
</evidence>
<dbReference type="PROSITE" id="PS50067">
    <property type="entry name" value="KINESIN_MOTOR_2"/>
    <property type="match status" value="1"/>
</dbReference>
<dbReference type="InterPro" id="IPR001752">
    <property type="entry name" value="Kinesin_motor_dom"/>
</dbReference>
<dbReference type="FunFam" id="3.40.850.10:FF:000034">
    <property type="entry name" value="Kinesin family member 15"/>
    <property type="match status" value="1"/>
</dbReference>
<dbReference type="Proteomes" id="UP000019132">
    <property type="component" value="Unassembled WGS sequence"/>
</dbReference>
<dbReference type="InParanoid" id="K3WTM0"/>
<dbReference type="STRING" id="431595.K3WTM0"/>
<keyword evidence="6 12" id="KW-0175">Coiled coil</keyword>
<dbReference type="SUPFAM" id="SSF52540">
    <property type="entry name" value="P-loop containing nucleoside triphosphate hydrolases"/>
    <property type="match status" value="1"/>
</dbReference>
<evidence type="ECO:0000256" key="12">
    <source>
        <dbReference type="SAM" id="Coils"/>
    </source>
</evidence>
<comment type="similarity">
    <text evidence="9">Belongs to the TRAFAC class myosin-kinesin ATPase superfamily. Kinesin family. KIN-12 subfamily.</text>
</comment>
<dbReference type="eggNOG" id="KOG4280">
    <property type="taxonomic scope" value="Eukaryota"/>
</dbReference>
<keyword evidence="15" id="KW-1185">Reference proteome</keyword>
<comment type="subcellular location">
    <subcellularLocation>
        <location evidence="1">Cytoplasm</location>
        <location evidence="1">Cytoskeleton</location>
        <location evidence="1">Spindle</location>
    </subcellularLocation>
</comment>
<dbReference type="HOGENOM" id="CLU_001485_6_0_1"/>
<dbReference type="VEuPathDB" id="FungiDB:PYU1_G008300"/>
<dbReference type="PANTHER" id="PTHR37739:SF8">
    <property type="entry name" value="KINESIN-LIKE PROTEIN KIN-12D"/>
    <property type="match status" value="1"/>
</dbReference>
<dbReference type="GO" id="GO:0000278">
    <property type="term" value="P:mitotic cell cycle"/>
    <property type="evidence" value="ECO:0007669"/>
    <property type="project" value="UniProtKB-ARBA"/>
</dbReference>
<dbReference type="PROSITE" id="PS00411">
    <property type="entry name" value="KINESIN_MOTOR_1"/>
    <property type="match status" value="1"/>
</dbReference>
<dbReference type="InterPro" id="IPR036961">
    <property type="entry name" value="Kinesin_motor_dom_sf"/>
</dbReference>
<dbReference type="AlphaFoldDB" id="K3WTM0"/>
<evidence type="ECO:0000256" key="2">
    <source>
        <dbReference type="ARBA" id="ARBA00022490"/>
    </source>
</evidence>
<evidence type="ECO:0000313" key="15">
    <source>
        <dbReference type="Proteomes" id="UP000019132"/>
    </source>
</evidence>
<reference evidence="15" key="2">
    <citation type="submission" date="2010-04" db="EMBL/GenBank/DDBJ databases">
        <authorList>
            <person name="Buell R."/>
            <person name="Hamilton J."/>
            <person name="Hostetler J."/>
        </authorList>
    </citation>
    <scope>NUCLEOTIDE SEQUENCE [LARGE SCALE GENOMIC DNA]</scope>
    <source>
        <strain evidence="15">DAOM:BR144</strain>
    </source>
</reference>
<evidence type="ECO:0000256" key="1">
    <source>
        <dbReference type="ARBA" id="ARBA00004186"/>
    </source>
</evidence>
<dbReference type="GO" id="GO:0005829">
    <property type="term" value="C:cytosol"/>
    <property type="evidence" value="ECO:0007669"/>
    <property type="project" value="UniProtKB-ARBA"/>
</dbReference>
<evidence type="ECO:0000256" key="11">
    <source>
        <dbReference type="RuleBase" id="RU000394"/>
    </source>
</evidence>
<dbReference type="InterPro" id="IPR019821">
    <property type="entry name" value="Kinesin_motor_CS"/>
</dbReference>
<evidence type="ECO:0000256" key="9">
    <source>
        <dbReference type="ARBA" id="ARBA00034488"/>
    </source>
</evidence>